<keyword evidence="1" id="KW-0812">Transmembrane</keyword>
<dbReference type="EMBL" id="BPQH01000004">
    <property type="protein sequence ID" value="GJD48930.1"/>
    <property type="molecule type" value="Genomic_DNA"/>
</dbReference>
<proteinExistence type="predicted"/>
<dbReference type="InterPro" id="IPR010699">
    <property type="entry name" value="DUF1275"/>
</dbReference>
<keyword evidence="1" id="KW-1133">Transmembrane helix</keyword>
<feature type="transmembrane region" description="Helical" evidence="1">
    <location>
        <begin position="157"/>
        <end position="176"/>
    </location>
</feature>
<dbReference type="RefSeq" id="WP_128562266.1">
    <property type="nucleotide sequence ID" value="NZ_BPQH01000004.1"/>
</dbReference>
<dbReference type="PANTHER" id="PTHR37314">
    <property type="entry name" value="SLR0142 PROTEIN"/>
    <property type="match status" value="1"/>
</dbReference>
<evidence type="ECO:0000313" key="3">
    <source>
        <dbReference type="Proteomes" id="UP001055167"/>
    </source>
</evidence>
<dbReference type="PANTHER" id="PTHR37314:SF4">
    <property type="entry name" value="UPF0700 TRANSMEMBRANE PROTEIN YOAK"/>
    <property type="match status" value="1"/>
</dbReference>
<name>A0ABQ4QUB7_9HYPH</name>
<feature type="transmembrane region" description="Helical" evidence="1">
    <location>
        <begin position="106"/>
        <end position="126"/>
    </location>
</feature>
<dbReference type="Proteomes" id="UP001055167">
    <property type="component" value="Unassembled WGS sequence"/>
</dbReference>
<feature type="transmembrane region" description="Helical" evidence="1">
    <location>
        <begin position="25"/>
        <end position="46"/>
    </location>
</feature>
<protein>
    <recommendedName>
        <fullName evidence="4">DUF1275 domain-containing protein</fullName>
    </recommendedName>
</protein>
<accession>A0ABQ4QUB7</accession>
<comment type="caution">
    <text evidence="2">The sequence shown here is derived from an EMBL/GenBank/DDBJ whole genome shotgun (WGS) entry which is preliminary data.</text>
</comment>
<dbReference type="Pfam" id="PF06912">
    <property type="entry name" value="DUF1275"/>
    <property type="match status" value="1"/>
</dbReference>
<evidence type="ECO:0008006" key="4">
    <source>
        <dbReference type="Google" id="ProtNLM"/>
    </source>
</evidence>
<feature type="transmembrane region" description="Helical" evidence="1">
    <location>
        <begin position="78"/>
        <end position="99"/>
    </location>
</feature>
<evidence type="ECO:0000313" key="2">
    <source>
        <dbReference type="EMBL" id="GJD48930.1"/>
    </source>
</evidence>
<organism evidence="2 3">
    <name type="scientific">Methylobacterium crusticola</name>
    <dbReference type="NCBI Taxonomy" id="1697972"/>
    <lineage>
        <taxon>Bacteria</taxon>
        <taxon>Pseudomonadati</taxon>
        <taxon>Pseudomonadota</taxon>
        <taxon>Alphaproteobacteria</taxon>
        <taxon>Hyphomicrobiales</taxon>
        <taxon>Methylobacteriaceae</taxon>
        <taxon>Methylobacterium</taxon>
    </lineage>
</organism>
<gene>
    <name evidence="2" type="ORF">OPKNFCMD_1656</name>
</gene>
<feature type="transmembrane region" description="Helical" evidence="1">
    <location>
        <begin position="213"/>
        <end position="236"/>
    </location>
</feature>
<evidence type="ECO:0000256" key="1">
    <source>
        <dbReference type="SAM" id="Phobius"/>
    </source>
</evidence>
<keyword evidence="3" id="KW-1185">Reference proteome</keyword>
<reference evidence="2" key="2">
    <citation type="submission" date="2021-08" db="EMBL/GenBank/DDBJ databases">
        <authorList>
            <person name="Tani A."/>
            <person name="Ola A."/>
            <person name="Ogura Y."/>
            <person name="Katsura K."/>
            <person name="Hayashi T."/>
        </authorList>
    </citation>
    <scope>NUCLEOTIDE SEQUENCE</scope>
    <source>
        <strain evidence="2">KCTC 52305</strain>
    </source>
</reference>
<keyword evidence="1" id="KW-0472">Membrane</keyword>
<reference evidence="2" key="1">
    <citation type="journal article" date="2021" name="Front. Microbiol.">
        <title>Comprehensive Comparative Genomics and Phenotyping of Methylobacterium Species.</title>
        <authorList>
            <person name="Alessa O."/>
            <person name="Ogura Y."/>
            <person name="Fujitani Y."/>
            <person name="Takami H."/>
            <person name="Hayashi T."/>
            <person name="Sahin N."/>
            <person name="Tani A."/>
        </authorList>
    </citation>
    <scope>NUCLEOTIDE SEQUENCE</scope>
    <source>
        <strain evidence="2">KCTC 52305</strain>
    </source>
</reference>
<sequence>MDREAPGRAPPGDAEPGEGRARRGVAVVVGLLLTAMAGYVDAVGFLRLDGLYTSFMSGNTTQLAVTLVRPQAGVALEIGLLLAAFVAGGLAGSLAAILVPERWATAAVLAAEAAALLLALATATALPEPRLAAPLLAAAMGAQNAALGRVAGFRPGVTFVTGTLFALSHGLALAFARRGPALGWLPDACTWAALLAGAAGGSAAYLSHGLLALALPAAGITALLAASLALAAWPAAGGRAGPGRSAAPPG</sequence>
<feature type="transmembrane region" description="Helical" evidence="1">
    <location>
        <begin position="188"/>
        <end position="207"/>
    </location>
</feature>